<evidence type="ECO:0000256" key="3">
    <source>
        <dbReference type="ARBA" id="ARBA00022989"/>
    </source>
</evidence>
<evidence type="ECO:0000313" key="8">
    <source>
        <dbReference type="Proteomes" id="UP000245768"/>
    </source>
</evidence>
<feature type="transmembrane region" description="Helical" evidence="5">
    <location>
        <begin position="341"/>
        <end position="359"/>
    </location>
</feature>
<proteinExistence type="predicted"/>
<feature type="domain" description="Major facilitator superfamily (MFS) profile" evidence="6">
    <location>
        <begin position="15"/>
        <end position="433"/>
    </location>
</feature>
<evidence type="ECO:0000259" key="6">
    <source>
        <dbReference type="PROSITE" id="PS50850"/>
    </source>
</evidence>
<feature type="transmembrane region" description="Helical" evidence="5">
    <location>
        <begin position="83"/>
        <end position="106"/>
    </location>
</feature>
<dbReference type="AlphaFoldDB" id="A0A316YGV3"/>
<feature type="transmembrane region" description="Helical" evidence="5">
    <location>
        <begin position="198"/>
        <end position="217"/>
    </location>
</feature>
<dbReference type="GeneID" id="37040479"/>
<keyword evidence="8" id="KW-1185">Reference proteome</keyword>
<name>A0A316YGV3_9BASI</name>
<dbReference type="GO" id="GO:0046943">
    <property type="term" value="F:carboxylic acid transmembrane transporter activity"/>
    <property type="evidence" value="ECO:0007669"/>
    <property type="project" value="TreeGrafter"/>
</dbReference>
<feature type="transmembrane region" description="Helical" evidence="5">
    <location>
        <begin position="409"/>
        <end position="429"/>
    </location>
</feature>
<dbReference type="RefSeq" id="XP_025375514.1">
    <property type="nucleotide sequence ID" value="XM_025518563.1"/>
</dbReference>
<reference evidence="7 8" key="1">
    <citation type="journal article" date="2018" name="Mol. Biol. Evol.">
        <title>Broad Genomic Sampling Reveals a Smut Pathogenic Ancestry of the Fungal Clade Ustilaginomycotina.</title>
        <authorList>
            <person name="Kijpornyongpan T."/>
            <person name="Mondo S.J."/>
            <person name="Barry K."/>
            <person name="Sandor L."/>
            <person name="Lee J."/>
            <person name="Lipzen A."/>
            <person name="Pangilinan J."/>
            <person name="LaButti K."/>
            <person name="Hainaut M."/>
            <person name="Henrissat B."/>
            <person name="Grigoriev I.V."/>
            <person name="Spatafora J.W."/>
            <person name="Aime M.C."/>
        </authorList>
    </citation>
    <scope>NUCLEOTIDE SEQUENCE [LARGE SCALE GENOMIC DNA]</scope>
    <source>
        <strain evidence="7 8">MCA 4198</strain>
    </source>
</reference>
<feature type="transmembrane region" description="Helical" evidence="5">
    <location>
        <begin position="249"/>
        <end position="269"/>
    </location>
</feature>
<feature type="non-terminal residue" evidence="7">
    <location>
        <position position="1"/>
    </location>
</feature>
<feature type="transmembrane region" description="Helical" evidence="5">
    <location>
        <begin position="289"/>
        <end position="308"/>
    </location>
</feature>
<evidence type="ECO:0000313" key="7">
    <source>
        <dbReference type="EMBL" id="PWN88316.1"/>
    </source>
</evidence>
<dbReference type="InterPro" id="IPR036259">
    <property type="entry name" value="MFS_trans_sf"/>
</dbReference>
<dbReference type="PANTHER" id="PTHR23508:SF10">
    <property type="entry name" value="CARBOXYLIC ACID TRANSPORTER PROTEIN HOMOLOG"/>
    <property type="match status" value="1"/>
</dbReference>
<evidence type="ECO:0000256" key="4">
    <source>
        <dbReference type="ARBA" id="ARBA00023136"/>
    </source>
</evidence>
<dbReference type="OrthoDB" id="2153661at2759"/>
<keyword evidence="4 5" id="KW-0472">Membrane</keyword>
<dbReference type="InterPro" id="IPR005828">
    <property type="entry name" value="MFS_sugar_transport-like"/>
</dbReference>
<dbReference type="PANTHER" id="PTHR23508">
    <property type="entry name" value="CARBOXYLIC ACID TRANSPORTER PROTEIN HOMOLOG"/>
    <property type="match status" value="1"/>
</dbReference>
<organism evidence="7 8">
    <name type="scientific">Acaromyces ingoldii</name>
    <dbReference type="NCBI Taxonomy" id="215250"/>
    <lineage>
        <taxon>Eukaryota</taxon>
        <taxon>Fungi</taxon>
        <taxon>Dikarya</taxon>
        <taxon>Basidiomycota</taxon>
        <taxon>Ustilaginomycotina</taxon>
        <taxon>Exobasidiomycetes</taxon>
        <taxon>Exobasidiales</taxon>
        <taxon>Cryptobasidiaceae</taxon>
        <taxon>Acaromyces</taxon>
    </lineage>
</organism>
<accession>A0A316YGV3</accession>
<feature type="non-terminal residue" evidence="7">
    <location>
        <position position="459"/>
    </location>
</feature>
<sequence>TPTAAKKAQLSPIFTVLAAGSALVSDGYQNNVMSLLNTLFAKRYGSKVYTSDVSTRVSNSLTVGTILGQVIVGVVCDRIGRKAAIVIASVLLCIGAIFATGAAPIHGSTNALFWWLTVARGCIGVGVGAEYPASSSSASEAASERYSRKTRSTVFILCTNLVLSLGGPIASSYFLIILSATSYTGEQSPEQNARKLDIIWRLCFGFGALLPLSVFYFRIKMLTTKLYAESAIKHNVPYWLAVKRYWPRLIGTLGAWFLYDFVAFANSAFSSTVIATVVDNPTLKRTAEYQLLLGAIALPGAILGAYAVRYLGSKWLLIAGFTGYIIIGLIVGLAWDHIIKIPALFVVLYGLLASFGNFGPGSVMGLVSSDCYPTALRGTFYGLSAAVGKVGGVVGTEVFKPVQAHGKKYTFIVAACCGVVGVLLAFFFVPDTTRFDLAEQDKEWEQYLVRNGWDHVVGE</sequence>
<dbReference type="Proteomes" id="UP000245768">
    <property type="component" value="Unassembled WGS sequence"/>
</dbReference>
<dbReference type="STRING" id="215250.A0A316YGV3"/>
<evidence type="ECO:0000256" key="2">
    <source>
        <dbReference type="ARBA" id="ARBA00022692"/>
    </source>
</evidence>
<keyword evidence="3 5" id="KW-1133">Transmembrane helix</keyword>
<evidence type="ECO:0000256" key="5">
    <source>
        <dbReference type="SAM" id="Phobius"/>
    </source>
</evidence>
<evidence type="ECO:0000256" key="1">
    <source>
        <dbReference type="ARBA" id="ARBA00004141"/>
    </source>
</evidence>
<dbReference type="Pfam" id="PF00083">
    <property type="entry name" value="Sugar_tr"/>
    <property type="match status" value="1"/>
</dbReference>
<dbReference type="PROSITE" id="PS50850">
    <property type="entry name" value="MFS"/>
    <property type="match status" value="1"/>
</dbReference>
<protein>
    <submittedName>
        <fullName evidence="7">MFS general substrate transporter</fullName>
    </submittedName>
</protein>
<feature type="transmembrane region" description="Helical" evidence="5">
    <location>
        <begin position="112"/>
        <end position="133"/>
    </location>
</feature>
<feature type="transmembrane region" description="Helical" evidence="5">
    <location>
        <begin position="315"/>
        <end position="335"/>
    </location>
</feature>
<feature type="transmembrane region" description="Helical" evidence="5">
    <location>
        <begin position="154"/>
        <end position="178"/>
    </location>
</feature>
<dbReference type="InParanoid" id="A0A316YGV3"/>
<gene>
    <name evidence="7" type="ORF">FA10DRAFT_222774</name>
</gene>
<dbReference type="GO" id="GO:0005886">
    <property type="term" value="C:plasma membrane"/>
    <property type="evidence" value="ECO:0007669"/>
    <property type="project" value="TreeGrafter"/>
</dbReference>
<keyword evidence="2 5" id="KW-0812">Transmembrane</keyword>
<comment type="subcellular location">
    <subcellularLocation>
        <location evidence="1">Membrane</location>
        <topology evidence="1">Multi-pass membrane protein</topology>
    </subcellularLocation>
</comment>
<dbReference type="InterPro" id="IPR020846">
    <property type="entry name" value="MFS_dom"/>
</dbReference>
<dbReference type="Gene3D" id="1.20.1250.20">
    <property type="entry name" value="MFS general substrate transporter like domains"/>
    <property type="match status" value="1"/>
</dbReference>
<dbReference type="EMBL" id="KZ819638">
    <property type="protein sequence ID" value="PWN88316.1"/>
    <property type="molecule type" value="Genomic_DNA"/>
</dbReference>
<dbReference type="SUPFAM" id="SSF103473">
    <property type="entry name" value="MFS general substrate transporter"/>
    <property type="match status" value="1"/>
</dbReference>